<feature type="transmembrane region" description="Helical" evidence="10">
    <location>
        <begin position="232"/>
        <end position="251"/>
    </location>
</feature>
<keyword evidence="7" id="KW-1015">Disulfide bond</keyword>
<dbReference type="InterPro" id="IPR000276">
    <property type="entry name" value="GPCR_Rhodpsn"/>
</dbReference>
<comment type="caution">
    <text evidence="12">The sequence shown here is derived from an EMBL/GenBank/DDBJ whole genome shotgun (WGS) entry which is preliminary data.</text>
</comment>
<feature type="transmembrane region" description="Helical" evidence="10">
    <location>
        <begin position="66"/>
        <end position="86"/>
    </location>
</feature>
<keyword evidence="13" id="KW-1185">Reference proteome</keyword>
<evidence type="ECO:0000256" key="7">
    <source>
        <dbReference type="ARBA" id="ARBA00023157"/>
    </source>
</evidence>
<feature type="transmembrane region" description="Helical" evidence="10">
    <location>
        <begin position="98"/>
        <end position="121"/>
    </location>
</feature>
<evidence type="ECO:0000313" key="12">
    <source>
        <dbReference type="EMBL" id="KAK1791400.1"/>
    </source>
</evidence>
<dbReference type="GO" id="GO:0005886">
    <property type="term" value="C:plasma membrane"/>
    <property type="evidence" value="ECO:0007669"/>
    <property type="project" value="UniProtKB-SubCell"/>
</dbReference>
<evidence type="ECO:0000256" key="4">
    <source>
        <dbReference type="ARBA" id="ARBA00022989"/>
    </source>
</evidence>
<dbReference type="Gene3D" id="1.20.1070.10">
    <property type="entry name" value="Rhodopsin 7-helix transmembrane proteins"/>
    <property type="match status" value="1"/>
</dbReference>
<evidence type="ECO:0000256" key="5">
    <source>
        <dbReference type="ARBA" id="ARBA00023040"/>
    </source>
</evidence>
<organism evidence="12 13">
    <name type="scientific">Electrophorus voltai</name>
    <dbReference type="NCBI Taxonomy" id="2609070"/>
    <lineage>
        <taxon>Eukaryota</taxon>
        <taxon>Metazoa</taxon>
        <taxon>Chordata</taxon>
        <taxon>Craniata</taxon>
        <taxon>Vertebrata</taxon>
        <taxon>Euteleostomi</taxon>
        <taxon>Actinopterygii</taxon>
        <taxon>Neopterygii</taxon>
        <taxon>Teleostei</taxon>
        <taxon>Ostariophysi</taxon>
        <taxon>Gymnotiformes</taxon>
        <taxon>Gymnotoidei</taxon>
        <taxon>Gymnotidae</taxon>
        <taxon>Electrophorus</taxon>
    </lineage>
</organism>
<dbReference type="PANTHER" id="PTHR45695:SF32">
    <property type="entry name" value="G PROTEIN-COUPLED RECEPTOR 15-LIKE"/>
    <property type="match status" value="1"/>
</dbReference>
<feature type="domain" description="G-protein coupled receptors family 1 profile" evidence="11">
    <location>
        <begin position="97"/>
        <end position="293"/>
    </location>
</feature>
<dbReference type="SUPFAM" id="SSF81321">
    <property type="entry name" value="Family A G protein-coupled receptor-like"/>
    <property type="match status" value="1"/>
</dbReference>
<proteinExistence type="predicted"/>
<feature type="transmembrane region" description="Helical" evidence="10">
    <location>
        <begin position="146"/>
        <end position="168"/>
    </location>
</feature>
<name>A0AAD9DQG6_9TELE</name>
<dbReference type="AlphaFoldDB" id="A0AAD9DQG6"/>
<dbReference type="Proteomes" id="UP001239994">
    <property type="component" value="Unassembled WGS sequence"/>
</dbReference>
<keyword evidence="6 10" id="KW-0472">Membrane</keyword>
<evidence type="ECO:0000256" key="9">
    <source>
        <dbReference type="ARBA" id="ARBA00023224"/>
    </source>
</evidence>
<keyword evidence="9" id="KW-0807">Transducer</keyword>
<sequence>MLWTVSDSTVGQNMSGITDNYGCSDCLTLGRHLNSTESYTYSHVEEGDELLKYIWREYLYPKQYEWVLIAGYIIVFLLSLVGNTLVRIVGKKGHRSIVLIWLVSCIIMVPQAVVIECSSLLPELLPELTNKTIRDEHWGDEIYPKVYHTCFFIVTYFAPLCLMVLAYIQICHKLWCQQDSWNVVGAAAKVSAVQRKSLRCSTQATVPGESVKVRKSTVSAQIKQTRTRRKTARMLIVVLLFFTICYLPISVLNVMKRVFGGFKSMSDREMVYAWFTFTHWLIYANSASNPIIYNFLSGEHASPCAGHPHYTFREEFKAAITCQYSGRGEKRVGNGQDEHGQPQVPIHASQPFRQRVMALRPGSVALTWKD</sequence>
<comment type="subcellular location">
    <subcellularLocation>
        <location evidence="1">Cell membrane</location>
        <topology evidence="1">Multi-pass membrane protein</topology>
    </subcellularLocation>
</comment>
<dbReference type="GO" id="GO:0016499">
    <property type="term" value="F:orexin receptor activity"/>
    <property type="evidence" value="ECO:0007669"/>
    <property type="project" value="InterPro"/>
</dbReference>
<dbReference type="PRINTS" id="PR00237">
    <property type="entry name" value="GPCRRHODOPSN"/>
</dbReference>
<evidence type="ECO:0000256" key="3">
    <source>
        <dbReference type="ARBA" id="ARBA00022692"/>
    </source>
</evidence>
<protein>
    <recommendedName>
        <fullName evidence="11">G-protein coupled receptors family 1 profile domain-containing protein</fullName>
    </recommendedName>
</protein>
<evidence type="ECO:0000256" key="10">
    <source>
        <dbReference type="SAM" id="Phobius"/>
    </source>
</evidence>
<dbReference type="InterPro" id="IPR000204">
    <property type="entry name" value="Orexin_rcpt"/>
</dbReference>
<gene>
    <name evidence="12" type="ORF">P4O66_013419</name>
</gene>
<dbReference type="GO" id="GO:0007631">
    <property type="term" value="P:feeding behavior"/>
    <property type="evidence" value="ECO:0007669"/>
    <property type="project" value="InterPro"/>
</dbReference>
<dbReference type="PROSITE" id="PS50262">
    <property type="entry name" value="G_PROTEIN_RECEP_F1_2"/>
    <property type="match status" value="1"/>
</dbReference>
<keyword evidence="3 10" id="KW-0812">Transmembrane</keyword>
<keyword evidence="8" id="KW-0675">Receptor</keyword>
<keyword evidence="4 10" id="KW-1133">Transmembrane helix</keyword>
<dbReference type="PANTHER" id="PTHR45695">
    <property type="entry name" value="LEUCOKININ RECEPTOR-RELATED"/>
    <property type="match status" value="1"/>
</dbReference>
<feature type="transmembrane region" description="Helical" evidence="10">
    <location>
        <begin position="271"/>
        <end position="292"/>
    </location>
</feature>
<evidence type="ECO:0000313" key="13">
    <source>
        <dbReference type="Proteomes" id="UP001239994"/>
    </source>
</evidence>
<dbReference type="Pfam" id="PF00001">
    <property type="entry name" value="7tm_1"/>
    <property type="match status" value="1"/>
</dbReference>
<evidence type="ECO:0000256" key="6">
    <source>
        <dbReference type="ARBA" id="ARBA00023136"/>
    </source>
</evidence>
<reference evidence="12" key="1">
    <citation type="submission" date="2023-03" db="EMBL/GenBank/DDBJ databases">
        <title>Electrophorus voltai genome.</title>
        <authorList>
            <person name="Bian C."/>
        </authorList>
    </citation>
    <scope>NUCLEOTIDE SEQUENCE</scope>
    <source>
        <strain evidence="12">CB-2022</strain>
        <tissue evidence="12">Muscle</tissue>
    </source>
</reference>
<evidence type="ECO:0000256" key="1">
    <source>
        <dbReference type="ARBA" id="ARBA00004651"/>
    </source>
</evidence>
<keyword evidence="2" id="KW-1003">Cell membrane</keyword>
<evidence type="ECO:0000256" key="8">
    <source>
        <dbReference type="ARBA" id="ARBA00023170"/>
    </source>
</evidence>
<dbReference type="EMBL" id="JAROKS010000020">
    <property type="protein sequence ID" value="KAK1791400.1"/>
    <property type="molecule type" value="Genomic_DNA"/>
</dbReference>
<accession>A0AAD9DQG6</accession>
<dbReference type="InterPro" id="IPR017452">
    <property type="entry name" value="GPCR_Rhodpsn_7TM"/>
</dbReference>
<evidence type="ECO:0000259" key="11">
    <source>
        <dbReference type="PROSITE" id="PS50262"/>
    </source>
</evidence>
<dbReference type="PRINTS" id="PR01064">
    <property type="entry name" value="OREXINR"/>
</dbReference>
<evidence type="ECO:0000256" key="2">
    <source>
        <dbReference type="ARBA" id="ARBA00022475"/>
    </source>
</evidence>
<keyword evidence="5" id="KW-0297">G-protein coupled receptor</keyword>